<organism evidence="2 3">
    <name type="scientific">Lentibacillus salicampi</name>
    <dbReference type="NCBI Taxonomy" id="175306"/>
    <lineage>
        <taxon>Bacteria</taxon>
        <taxon>Bacillati</taxon>
        <taxon>Bacillota</taxon>
        <taxon>Bacilli</taxon>
        <taxon>Bacillales</taxon>
        <taxon>Bacillaceae</taxon>
        <taxon>Lentibacillus</taxon>
    </lineage>
</organism>
<sequence>MNKRGKPTTDPEQLEKAYQQAKHQLEIEGFTLTDDDEKVIKAVASGKMTIEELIEDLKQGVDTCKRLP</sequence>
<dbReference type="InterPro" id="IPR041535">
    <property type="entry name" value="VbhA"/>
</dbReference>
<dbReference type="Proteomes" id="UP000298484">
    <property type="component" value="Unassembled WGS sequence"/>
</dbReference>
<keyword evidence="3" id="KW-1185">Reference proteome</keyword>
<proteinExistence type="predicted"/>
<dbReference type="RefSeq" id="WP_135111856.1">
    <property type="nucleotide sequence ID" value="NZ_SRHY01000080.1"/>
</dbReference>
<dbReference type="Gene3D" id="1.10.8.1050">
    <property type="entry name" value="Antitoxin VbhA-like"/>
    <property type="match status" value="1"/>
</dbReference>
<name>A0A4Y9A8H9_9BACI</name>
<evidence type="ECO:0000259" key="1">
    <source>
        <dbReference type="Pfam" id="PF18495"/>
    </source>
</evidence>
<dbReference type="EMBL" id="SRHY01000080">
    <property type="protein sequence ID" value="TFJ90642.1"/>
    <property type="molecule type" value="Genomic_DNA"/>
</dbReference>
<dbReference type="Pfam" id="PF18495">
    <property type="entry name" value="VbhA"/>
    <property type="match status" value="1"/>
</dbReference>
<dbReference type="AlphaFoldDB" id="A0A4Y9A8H9"/>
<evidence type="ECO:0000313" key="2">
    <source>
        <dbReference type="EMBL" id="TFJ90642.1"/>
    </source>
</evidence>
<protein>
    <recommendedName>
        <fullName evidence="1">Antitoxin VbhA domain-containing protein</fullName>
    </recommendedName>
</protein>
<feature type="domain" description="Antitoxin VbhA" evidence="1">
    <location>
        <begin position="16"/>
        <end position="59"/>
    </location>
</feature>
<comment type="caution">
    <text evidence="2">The sequence shown here is derived from an EMBL/GenBank/DDBJ whole genome shotgun (WGS) entry which is preliminary data.</text>
</comment>
<dbReference type="InterPro" id="IPR043038">
    <property type="entry name" value="VbhA_sf"/>
</dbReference>
<accession>A0A4Y9A8H9</accession>
<dbReference type="CDD" id="cd11586">
    <property type="entry name" value="VbhA_like"/>
    <property type="match status" value="1"/>
</dbReference>
<gene>
    <name evidence="2" type="ORF">E4U82_19230</name>
</gene>
<evidence type="ECO:0000313" key="3">
    <source>
        <dbReference type="Proteomes" id="UP000298484"/>
    </source>
</evidence>
<reference evidence="2 3" key="1">
    <citation type="submission" date="2019-03" db="EMBL/GenBank/DDBJ databases">
        <title>Genome sequence of Lentibacillus salicampi ATCC BAA-719.</title>
        <authorList>
            <person name="Maclea K.S."/>
            <person name="Simoes Junior M."/>
        </authorList>
    </citation>
    <scope>NUCLEOTIDE SEQUENCE [LARGE SCALE GENOMIC DNA]</scope>
    <source>
        <strain evidence="2 3">ATCC BAA-719</strain>
    </source>
</reference>
<dbReference type="OrthoDB" id="2428456at2"/>
<dbReference type="InterPro" id="IPR033788">
    <property type="entry name" value="VbhA-like"/>
</dbReference>